<gene>
    <name evidence="3" type="primary">Aste57867_12879</name>
    <name evidence="2" type="ORF">As57867_012831</name>
    <name evidence="3" type="ORF">ASTE57867_12879</name>
</gene>
<dbReference type="OrthoDB" id="10586394at2759"/>
<reference evidence="2" key="2">
    <citation type="submission" date="2019-06" db="EMBL/GenBank/DDBJ databases">
        <title>Genomics analysis of Aphanomyces spp. identifies a new class of oomycete effector associated with host adaptation.</title>
        <authorList>
            <person name="Gaulin E."/>
        </authorList>
    </citation>
    <scope>NUCLEOTIDE SEQUENCE</scope>
    <source>
        <strain evidence="2">CBS 578.67</strain>
    </source>
</reference>
<evidence type="ECO:0000313" key="3">
    <source>
        <dbReference type="EMBL" id="VFT89726.1"/>
    </source>
</evidence>
<keyword evidence="4" id="KW-1185">Reference proteome</keyword>
<dbReference type="AlphaFoldDB" id="A0A485KWP5"/>
<organism evidence="3 4">
    <name type="scientific">Aphanomyces stellatus</name>
    <dbReference type="NCBI Taxonomy" id="120398"/>
    <lineage>
        <taxon>Eukaryota</taxon>
        <taxon>Sar</taxon>
        <taxon>Stramenopiles</taxon>
        <taxon>Oomycota</taxon>
        <taxon>Saprolegniomycetes</taxon>
        <taxon>Saprolegniales</taxon>
        <taxon>Verrucalvaceae</taxon>
        <taxon>Aphanomyces</taxon>
    </lineage>
</organism>
<proteinExistence type="predicted"/>
<dbReference type="Proteomes" id="UP000332933">
    <property type="component" value="Unassembled WGS sequence"/>
</dbReference>
<evidence type="ECO:0000256" key="1">
    <source>
        <dbReference type="SAM" id="MobiDB-lite"/>
    </source>
</evidence>
<protein>
    <submittedName>
        <fullName evidence="3">Aste57867_12879 protein</fullName>
    </submittedName>
</protein>
<feature type="compositionally biased region" description="Acidic residues" evidence="1">
    <location>
        <begin position="45"/>
        <end position="56"/>
    </location>
</feature>
<reference evidence="3 4" key="1">
    <citation type="submission" date="2019-03" db="EMBL/GenBank/DDBJ databases">
        <authorList>
            <person name="Gaulin E."/>
            <person name="Dumas B."/>
        </authorList>
    </citation>
    <scope>NUCLEOTIDE SEQUENCE [LARGE SCALE GENOMIC DNA]</scope>
    <source>
        <strain evidence="3">CBS 568.67</strain>
    </source>
</reference>
<sequence length="227" mass="25084">MTPMSNKFDASSSLGCLGGAVDDGIDGGSTFILVVSAVNWLVDDVDDDDDAEDPLGDDAAPARPPPPPILVVEDAASMSALCRRQSPPPREWAWQLSTTHLRPPPCETQRPRARATWLQPGAVQYRFLVSPELCLQQNGPTRALPSHPLVAHRFFPPWRTHRLRAYTWLLQSETEHLVRCLCTSHLVELADGGLGHRRKQQLGMEKEYDDDDGRVSSAGGRFTIRGK</sequence>
<dbReference type="EMBL" id="VJMH01005407">
    <property type="protein sequence ID" value="KAF0696355.1"/>
    <property type="molecule type" value="Genomic_DNA"/>
</dbReference>
<evidence type="ECO:0000313" key="2">
    <source>
        <dbReference type="EMBL" id="KAF0696355.1"/>
    </source>
</evidence>
<feature type="region of interest" description="Disordered" evidence="1">
    <location>
        <begin position="45"/>
        <end position="69"/>
    </location>
</feature>
<name>A0A485KWP5_9STRA</name>
<accession>A0A485KWP5</accession>
<evidence type="ECO:0000313" key="4">
    <source>
        <dbReference type="Proteomes" id="UP000332933"/>
    </source>
</evidence>
<dbReference type="EMBL" id="CAADRA010005428">
    <property type="protein sequence ID" value="VFT89726.1"/>
    <property type="molecule type" value="Genomic_DNA"/>
</dbReference>